<dbReference type="EC" id="2.1.1.196" evidence="5"/>
<dbReference type="GO" id="GO:0043776">
    <property type="term" value="F:cobalt-precorrin-6B C5-methyltransferase activity"/>
    <property type="evidence" value="ECO:0007669"/>
    <property type="project" value="RHEA"/>
</dbReference>
<accession>H6QAB2</accession>
<dbReference type="eggNOG" id="arCOG00977">
    <property type="taxonomic scope" value="Archaea"/>
</dbReference>
<dbReference type="NCBIfam" id="NF001556">
    <property type="entry name" value="PRK00377.1"/>
    <property type="match status" value="1"/>
</dbReference>
<dbReference type="InterPro" id="IPR020596">
    <property type="entry name" value="rRNA_Ade_Mease_Trfase_CS"/>
</dbReference>
<evidence type="ECO:0000313" key="7">
    <source>
        <dbReference type="Proteomes" id="UP000009062"/>
    </source>
</evidence>
<dbReference type="InterPro" id="IPR023475">
    <property type="entry name" value="CbiT"/>
</dbReference>
<evidence type="ECO:0000256" key="3">
    <source>
        <dbReference type="ARBA" id="ARBA00022679"/>
    </source>
</evidence>
<evidence type="ECO:0000256" key="1">
    <source>
        <dbReference type="ARBA" id="ARBA00022573"/>
    </source>
</evidence>
<dbReference type="EMBL" id="CP003316">
    <property type="protein sequence ID" value="AFA39313.1"/>
    <property type="molecule type" value="Genomic_DNA"/>
</dbReference>
<dbReference type="Pfam" id="PF01135">
    <property type="entry name" value="PCMT"/>
    <property type="match status" value="1"/>
</dbReference>
<dbReference type="PANTHER" id="PTHR43182:SF1">
    <property type="entry name" value="COBALT-PRECORRIN-7 C(5)-METHYLTRANSFERASE"/>
    <property type="match status" value="1"/>
</dbReference>
<proteinExistence type="inferred from homology"/>
<reference evidence="6 7" key="1">
    <citation type="journal article" date="2012" name="Stand. Genomic Sci.">
        <title>Complete genome sequence of Pyrobaculum oguniense.</title>
        <authorList>
            <person name="Bernick D.L."/>
            <person name="Karplus K."/>
            <person name="Lui L.M."/>
            <person name="Coker J.K."/>
            <person name="Murphy J.N."/>
            <person name="Chan P.P."/>
            <person name="Cozen A.E."/>
            <person name="Lowe T.M."/>
        </authorList>
    </citation>
    <scope>NUCLEOTIDE SEQUENCE [LARGE SCALE GENOMIC DNA]</scope>
    <source>
        <strain evidence="6 7">TE7</strain>
    </source>
</reference>
<comment type="pathway">
    <text evidence="5">Cofactor biosynthesis; adenosylcobalamin biosynthesis; cob(II)yrinate a,c-diamide from sirohydrochlorin (anaerobic route): step 8/10.</text>
</comment>
<dbReference type="NCBIfam" id="TIGR02469">
    <property type="entry name" value="CbiT"/>
    <property type="match status" value="1"/>
</dbReference>
<feature type="binding site" evidence="5">
    <location>
        <position position="72"/>
    </location>
    <ligand>
        <name>S-adenosyl-L-methionine</name>
        <dbReference type="ChEBI" id="CHEBI:59789"/>
    </ligand>
</feature>
<dbReference type="KEGG" id="pog:Pogu_1286"/>
<dbReference type="SUPFAM" id="SSF53335">
    <property type="entry name" value="S-adenosyl-L-methionine-dependent methyltransferases"/>
    <property type="match status" value="1"/>
</dbReference>
<dbReference type="PANTHER" id="PTHR43182">
    <property type="entry name" value="COBALT-PRECORRIN-6B C(15)-METHYLTRANSFERASE (DECARBOXYLATING)"/>
    <property type="match status" value="1"/>
</dbReference>
<evidence type="ECO:0000256" key="4">
    <source>
        <dbReference type="ARBA" id="ARBA00022691"/>
    </source>
</evidence>
<dbReference type="InterPro" id="IPR050714">
    <property type="entry name" value="Cobalamin_biosynth_MTase"/>
</dbReference>
<gene>
    <name evidence="5" type="primary">cbiT</name>
    <name evidence="6" type="ordered locus">Pogu_1286</name>
</gene>
<evidence type="ECO:0000313" key="6">
    <source>
        <dbReference type="EMBL" id="AFA39313.1"/>
    </source>
</evidence>
<dbReference type="GO" id="GO:0019251">
    <property type="term" value="P:anaerobic cobalamin biosynthetic process"/>
    <property type="evidence" value="ECO:0007669"/>
    <property type="project" value="UniProtKB-UniRule"/>
</dbReference>
<name>H6QAB2_PYROT</name>
<dbReference type="CDD" id="cd02440">
    <property type="entry name" value="AdoMet_MTases"/>
    <property type="match status" value="1"/>
</dbReference>
<dbReference type="Gene3D" id="3.40.50.150">
    <property type="entry name" value="Vaccinia Virus protein VP39"/>
    <property type="match status" value="1"/>
</dbReference>
<dbReference type="Proteomes" id="UP000009062">
    <property type="component" value="Chromosome"/>
</dbReference>
<feature type="binding site" evidence="5">
    <location>
        <begin position="48"/>
        <end position="52"/>
    </location>
    <ligand>
        <name>S-adenosyl-L-methionine</name>
        <dbReference type="ChEBI" id="CHEBI:59789"/>
    </ligand>
</feature>
<feature type="binding site" evidence="5">
    <location>
        <position position="24"/>
    </location>
    <ligand>
        <name>S-adenosyl-L-methionine</name>
        <dbReference type="ChEBI" id="CHEBI:59789"/>
    </ligand>
</feature>
<keyword evidence="1 5" id="KW-0169">Cobalamin biosynthesis</keyword>
<dbReference type="AlphaFoldDB" id="H6QAB2"/>
<dbReference type="UniPathway" id="UPA00148">
    <property type="reaction ID" value="UER00229"/>
</dbReference>
<keyword evidence="2 5" id="KW-0489">Methyltransferase</keyword>
<organism evidence="6 7">
    <name type="scientific">Pyrobaculum oguniense (strain DSM 13380 / JCM 10595 / TE7)</name>
    <dbReference type="NCBI Taxonomy" id="698757"/>
    <lineage>
        <taxon>Archaea</taxon>
        <taxon>Thermoproteota</taxon>
        <taxon>Thermoprotei</taxon>
        <taxon>Thermoproteales</taxon>
        <taxon>Thermoproteaceae</taxon>
        <taxon>Pyrobaculum</taxon>
    </lineage>
</organism>
<dbReference type="HOGENOM" id="CLU_094143_0_0_2"/>
<dbReference type="HAMAP" id="MF_00786">
    <property type="entry name" value="CbiT"/>
    <property type="match status" value="1"/>
</dbReference>
<dbReference type="InterPro" id="IPR029063">
    <property type="entry name" value="SAM-dependent_MTases_sf"/>
</dbReference>
<keyword evidence="3 5" id="KW-0808">Transferase</keyword>
<keyword evidence="4 5" id="KW-0949">S-adenosyl-L-methionine</keyword>
<comment type="similarity">
    <text evidence="5">Belongs to the methyltransferase superfamily. Archaeal-type CbiT family.</text>
</comment>
<comment type="catalytic activity">
    <reaction evidence="5">
        <text>Co-precorrin-6B + S-adenosyl-L-methionine = Co-precorrin-7 + S-adenosyl-L-homocysteine + CO2</text>
        <dbReference type="Rhea" id="RHEA:36067"/>
        <dbReference type="ChEBI" id="CHEBI:16526"/>
        <dbReference type="ChEBI" id="CHEBI:57856"/>
        <dbReference type="ChEBI" id="CHEBI:59789"/>
        <dbReference type="ChEBI" id="CHEBI:70791"/>
        <dbReference type="ChEBI" id="CHEBI:72780"/>
        <dbReference type="EC" id="2.1.1.196"/>
    </reaction>
</comment>
<protein>
    <recommendedName>
        <fullName evidence="5">Probable cobalt-precorrin-6B C(15)-methyltransferase (decarboxylating)</fullName>
        <ecNumber evidence="5">2.1.1.196</ecNumber>
    </recommendedName>
</protein>
<feature type="binding site" evidence="5">
    <location>
        <position position="101"/>
    </location>
    <ligand>
        <name>S-adenosyl-L-methionine</name>
        <dbReference type="ChEBI" id="CHEBI:59789"/>
    </ligand>
</feature>
<evidence type="ECO:0000256" key="5">
    <source>
        <dbReference type="HAMAP-Rule" id="MF_00786"/>
    </source>
</evidence>
<sequence length="196" mass="21190">MTWPYATPGIPDDLFYREEGVPMTKAEVRAVVLSKLRLRRGGVLVDVGSGTGTVTVEAALLMGEEGYVCAVEKDPRAAALTRKNTEKFGVANRVAVVEGEAPEALEKCPRSDRYFIGGGGRRLGEIIRAVFSRLEGNGVVVIDVVTLESLRTALEALEGLGVKYEVVQIWVARGERRGGYTVMTALNPVYVVTAYA</sequence>
<evidence type="ECO:0000256" key="2">
    <source>
        <dbReference type="ARBA" id="ARBA00022603"/>
    </source>
</evidence>
<comment type="function">
    <text evidence="5">Catalyzes the methylation of C-15 in cobalt-precorrin-6B followed by the decarboxylation of C-12 to form cobalt-precorrin-7.</text>
</comment>
<dbReference type="GO" id="GO:0000179">
    <property type="term" value="F:rRNA (adenine-N6,N6-)-dimethyltransferase activity"/>
    <property type="evidence" value="ECO:0007669"/>
    <property type="project" value="InterPro"/>
</dbReference>
<dbReference type="PROSITE" id="PS01131">
    <property type="entry name" value="RRNA_A_DIMETH"/>
    <property type="match status" value="1"/>
</dbReference>
<dbReference type="GO" id="GO:0008276">
    <property type="term" value="F:protein methyltransferase activity"/>
    <property type="evidence" value="ECO:0007669"/>
    <property type="project" value="InterPro"/>
</dbReference>
<dbReference type="InterPro" id="IPR014008">
    <property type="entry name" value="Cbl_synth_MTase_CbiT"/>
</dbReference>
<dbReference type="STRING" id="698757.Pogu_1286"/>
<keyword evidence="7" id="KW-1185">Reference proteome</keyword>